<comment type="caution">
    <text evidence="2">The sequence shown here is derived from an EMBL/GenBank/DDBJ whole genome shotgun (WGS) entry which is preliminary data.</text>
</comment>
<dbReference type="Proteomes" id="UP000319619">
    <property type="component" value="Unassembled WGS sequence"/>
</dbReference>
<sequence>MSIIVIFSIFVLLPQPSSAQLKFDEGVWVSYTDFRHVVDVDVGKNYIYVATSGGVLRYHRYKKRWEDPWVVVRGYDNAIDLRTAANVDYLSDTDEVAVLTTRGAFVYNPVFKYWKPTTHSFATPQQIDLTDAVFLKTPDFTISHRTYFPQGNNMVMDNKLRKYPLTVYADDEWGNWWIGLDGVGVLQLDIHSKRGTVWEMGFFGTNVQAIARGKGWTISAGQNRNGGITFWKRRANIWDHLEPAYTTSLESAWINDIAVAGKYALAATDNGLTKINLKNGNCDTWNVHDGLWSNRTVCVAVDKDTAWVGTEDGVCKVFLPKGPIVRMQQPALGHQIFYDIAVDKQAIWCGGNMGLYRLDRETGKGGYLGLSGGVGGPVYSIHSTNSEIWVGRMSGVEVINKRSLKQTGYPSYAHMHGAEIYAVYAKGNLAWVGTNSGLWKFDRSRNYWHQYTYLDGLLDNRVYEIYPDGDYLLIGTASGVTRFFWNDPDRVD</sequence>
<accession>A0A532UZL2</accession>
<reference evidence="2 3" key="1">
    <citation type="submission" date="2017-06" db="EMBL/GenBank/DDBJ databases">
        <title>Novel microbial phyla capable of carbon fixation and sulfur reduction in deep-sea sediments.</title>
        <authorList>
            <person name="Huang J."/>
            <person name="Baker B."/>
            <person name="Wang Y."/>
        </authorList>
    </citation>
    <scope>NUCLEOTIDE SEQUENCE [LARGE SCALE GENOMIC DNA]</scope>
    <source>
        <strain evidence="2">B3_LCP</strain>
    </source>
</reference>
<feature type="chain" id="PRO_5021759326" evidence="1">
    <location>
        <begin position="20"/>
        <end position="492"/>
    </location>
</feature>
<feature type="signal peptide" evidence="1">
    <location>
        <begin position="1"/>
        <end position="19"/>
    </location>
</feature>
<evidence type="ECO:0000256" key="1">
    <source>
        <dbReference type="SAM" id="SignalP"/>
    </source>
</evidence>
<gene>
    <name evidence="2" type="ORF">CEE37_08715</name>
</gene>
<evidence type="ECO:0000313" key="2">
    <source>
        <dbReference type="EMBL" id="TKJ40393.1"/>
    </source>
</evidence>
<evidence type="ECO:0000313" key="3">
    <source>
        <dbReference type="Proteomes" id="UP000319619"/>
    </source>
</evidence>
<dbReference type="InterPro" id="IPR015943">
    <property type="entry name" value="WD40/YVTN_repeat-like_dom_sf"/>
</dbReference>
<organism evidence="2 3">
    <name type="scientific">candidate division LCP-89 bacterium B3_LCP</name>
    <dbReference type="NCBI Taxonomy" id="2012998"/>
    <lineage>
        <taxon>Bacteria</taxon>
        <taxon>Pseudomonadati</taxon>
        <taxon>Bacteria division LCP-89</taxon>
    </lineage>
</organism>
<dbReference type="AlphaFoldDB" id="A0A532UZL2"/>
<dbReference type="EMBL" id="NJBN01000005">
    <property type="protein sequence ID" value="TKJ40393.1"/>
    <property type="molecule type" value="Genomic_DNA"/>
</dbReference>
<dbReference type="Gene3D" id="2.130.10.10">
    <property type="entry name" value="YVTN repeat-like/Quinoprotein amine dehydrogenase"/>
    <property type="match status" value="2"/>
</dbReference>
<keyword evidence="1" id="KW-0732">Signal</keyword>
<name>A0A532UZL2_UNCL8</name>
<dbReference type="SUPFAM" id="SSF101898">
    <property type="entry name" value="NHL repeat"/>
    <property type="match status" value="1"/>
</dbReference>
<protein>
    <submittedName>
        <fullName evidence="2">Uncharacterized protein</fullName>
    </submittedName>
</protein>
<proteinExistence type="predicted"/>